<dbReference type="EMBL" id="CMVM020000170">
    <property type="status" value="NOT_ANNOTATED_CDS"/>
    <property type="molecule type" value="Genomic_DNA"/>
</dbReference>
<proteinExistence type="predicted"/>
<reference evidence="2" key="1">
    <citation type="submission" date="2013-10" db="EMBL/GenBank/DDBJ databases">
        <title>Genome sequencing of Onchocerca volvulus.</title>
        <authorList>
            <person name="Cotton J."/>
            <person name="Tsai J."/>
            <person name="Stanley E."/>
            <person name="Tracey A."/>
            <person name="Holroyd N."/>
            <person name="Lustigman S."/>
            <person name="Berriman M."/>
        </authorList>
    </citation>
    <scope>NUCLEOTIDE SEQUENCE</scope>
</reference>
<reference evidence="1" key="2">
    <citation type="submission" date="2022-06" db="UniProtKB">
        <authorList>
            <consortium name="EnsemblMetazoa"/>
        </authorList>
    </citation>
    <scope>IDENTIFICATION</scope>
</reference>
<organism evidence="1 2">
    <name type="scientific">Onchocerca volvulus</name>
    <dbReference type="NCBI Taxonomy" id="6282"/>
    <lineage>
        <taxon>Eukaryota</taxon>
        <taxon>Metazoa</taxon>
        <taxon>Ecdysozoa</taxon>
        <taxon>Nematoda</taxon>
        <taxon>Chromadorea</taxon>
        <taxon>Rhabditida</taxon>
        <taxon>Spirurina</taxon>
        <taxon>Spiruromorpha</taxon>
        <taxon>Filarioidea</taxon>
        <taxon>Onchocercidae</taxon>
        <taxon>Onchocerca</taxon>
    </lineage>
</organism>
<evidence type="ECO:0000313" key="1">
    <source>
        <dbReference type="EnsemblMetazoa" id="OVOC6108.1"/>
    </source>
</evidence>
<dbReference type="AlphaFoldDB" id="A0A8R1Y3V8"/>
<sequence>MDFRLYHRDGIYAVKGEKIRGRTLGCISMIHGRMLETESHIDLELLVGNFRKGLLFIIIQFQKKWK</sequence>
<dbReference type="Proteomes" id="UP000024404">
    <property type="component" value="Unassembled WGS sequence"/>
</dbReference>
<accession>A0A8R1Y3V8</accession>
<name>A0A8R1Y3V8_ONCVO</name>
<dbReference type="EnsemblMetazoa" id="OVOC6108.1">
    <property type="protein sequence ID" value="OVOC6108.1"/>
    <property type="gene ID" value="WBGene00242917"/>
</dbReference>
<evidence type="ECO:0000313" key="2">
    <source>
        <dbReference type="Proteomes" id="UP000024404"/>
    </source>
</evidence>
<keyword evidence="2" id="KW-1185">Reference proteome</keyword>
<protein>
    <submittedName>
        <fullName evidence="1">Uncharacterized protein</fullName>
    </submittedName>
</protein>